<dbReference type="EMBL" id="VSSQ01041456">
    <property type="protein sequence ID" value="MPM94885.1"/>
    <property type="molecule type" value="Genomic_DNA"/>
</dbReference>
<dbReference type="InterPro" id="IPR056906">
    <property type="entry name" value="ORF2/G2P_dom"/>
</dbReference>
<comment type="caution">
    <text evidence="2">The sequence shown here is derived from an EMBL/GenBank/DDBJ whole genome shotgun (WGS) entry which is preliminary data.</text>
</comment>
<organism evidence="2">
    <name type="scientific">bioreactor metagenome</name>
    <dbReference type="NCBI Taxonomy" id="1076179"/>
    <lineage>
        <taxon>unclassified sequences</taxon>
        <taxon>metagenomes</taxon>
        <taxon>ecological metagenomes</taxon>
    </lineage>
</organism>
<name>A0A645E006_9ZZZZ</name>
<accession>A0A645E006</accession>
<reference evidence="2" key="1">
    <citation type="submission" date="2019-08" db="EMBL/GenBank/DDBJ databases">
        <authorList>
            <person name="Kucharzyk K."/>
            <person name="Murdoch R.W."/>
            <person name="Higgins S."/>
            <person name="Loffler F."/>
        </authorList>
    </citation>
    <scope>NUCLEOTIDE SEQUENCE</scope>
</reference>
<feature type="domain" description="Replication-associated protein ORF2/G2P" evidence="1">
    <location>
        <begin position="24"/>
        <end position="117"/>
    </location>
</feature>
<evidence type="ECO:0000313" key="2">
    <source>
        <dbReference type="EMBL" id="MPM94885.1"/>
    </source>
</evidence>
<sequence length="134" mass="15661">MSWNQASTIFNFISKNYQAGAMQLVLTYDEKEKPDIETAKKHLQIFIRRIRNKLKDKSYLAVTTMLRNGRIHHHVILNDINVKCLDDIFGLWEYGTQTTLISPKDGFLILSEYLAKDDHVEIVHSKYLDMEETS</sequence>
<proteinExistence type="predicted"/>
<gene>
    <name evidence="2" type="ORF">SDC9_142034</name>
</gene>
<protein>
    <recommendedName>
        <fullName evidence="1">Replication-associated protein ORF2/G2P domain-containing protein</fullName>
    </recommendedName>
</protein>
<dbReference type="AlphaFoldDB" id="A0A645E006"/>
<dbReference type="Pfam" id="PF23343">
    <property type="entry name" value="REP_ORF2-G2P"/>
    <property type="match status" value="1"/>
</dbReference>
<evidence type="ECO:0000259" key="1">
    <source>
        <dbReference type="Pfam" id="PF23343"/>
    </source>
</evidence>